<gene>
    <name evidence="4" type="ORF">Pma05_03290</name>
</gene>
<proteinExistence type="predicted"/>
<dbReference type="InterPro" id="IPR027417">
    <property type="entry name" value="P-loop_NTPase"/>
</dbReference>
<comment type="caution">
    <text evidence="4">The sequence shown here is derived from an EMBL/GenBank/DDBJ whole genome shotgun (WGS) entry which is preliminary data.</text>
</comment>
<reference evidence="4 5" key="1">
    <citation type="submission" date="2021-01" db="EMBL/GenBank/DDBJ databases">
        <title>Whole genome shotgun sequence of Plantactinospora mayteni NBRC 109088.</title>
        <authorList>
            <person name="Komaki H."/>
            <person name="Tamura T."/>
        </authorList>
    </citation>
    <scope>NUCLEOTIDE SEQUENCE [LARGE SCALE GENOMIC DNA]</scope>
    <source>
        <strain evidence="4 5">NBRC 109088</strain>
    </source>
</reference>
<dbReference type="Proteomes" id="UP000621500">
    <property type="component" value="Unassembled WGS sequence"/>
</dbReference>
<evidence type="ECO:0000256" key="1">
    <source>
        <dbReference type="ARBA" id="ARBA00022741"/>
    </source>
</evidence>
<dbReference type="PANTHER" id="PTHR16305:SF35">
    <property type="entry name" value="TRANSCRIPTIONAL ACTIVATOR DOMAIN"/>
    <property type="match status" value="1"/>
</dbReference>
<dbReference type="SUPFAM" id="SSF46894">
    <property type="entry name" value="C-terminal effector domain of the bipartite response regulators"/>
    <property type="match status" value="1"/>
</dbReference>
<protein>
    <recommendedName>
        <fullName evidence="3">HTH luxR-type domain-containing protein</fullName>
    </recommendedName>
</protein>
<dbReference type="PROSITE" id="PS00622">
    <property type="entry name" value="HTH_LUXR_1"/>
    <property type="match status" value="1"/>
</dbReference>
<dbReference type="SMART" id="SM00421">
    <property type="entry name" value="HTH_LUXR"/>
    <property type="match status" value="1"/>
</dbReference>
<dbReference type="InterPro" id="IPR000792">
    <property type="entry name" value="Tscrpt_reg_LuxR_C"/>
</dbReference>
<keyword evidence="1" id="KW-0547">Nucleotide-binding</keyword>
<evidence type="ECO:0000313" key="5">
    <source>
        <dbReference type="Proteomes" id="UP000621500"/>
    </source>
</evidence>
<keyword evidence="5" id="KW-1185">Reference proteome</keyword>
<dbReference type="InterPro" id="IPR041664">
    <property type="entry name" value="AAA_16"/>
</dbReference>
<dbReference type="PROSITE" id="PS50043">
    <property type="entry name" value="HTH_LUXR_2"/>
    <property type="match status" value="1"/>
</dbReference>
<dbReference type="InterPro" id="IPR016032">
    <property type="entry name" value="Sig_transdc_resp-reg_C-effctor"/>
</dbReference>
<dbReference type="EMBL" id="BONX01000002">
    <property type="protein sequence ID" value="GIG93756.1"/>
    <property type="molecule type" value="Genomic_DNA"/>
</dbReference>
<dbReference type="CDD" id="cd06170">
    <property type="entry name" value="LuxR_C_like"/>
    <property type="match status" value="1"/>
</dbReference>
<organism evidence="4 5">
    <name type="scientific">Plantactinospora mayteni</name>
    <dbReference type="NCBI Taxonomy" id="566021"/>
    <lineage>
        <taxon>Bacteria</taxon>
        <taxon>Bacillati</taxon>
        <taxon>Actinomycetota</taxon>
        <taxon>Actinomycetes</taxon>
        <taxon>Micromonosporales</taxon>
        <taxon>Micromonosporaceae</taxon>
        <taxon>Plantactinospora</taxon>
    </lineage>
</organism>
<feature type="domain" description="HTH luxR-type" evidence="3">
    <location>
        <begin position="905"/>
        <end position="969"/>
    </location>
</feature>
<dbReference type="InterPro" id="IPR036388">
    <property type="entry name" value="WH-like_DNA-bd_sf"/>
</dbReference>
<keyword evidence="2" id="KW-0067">ATP-binding</keyword>
<dbReference type="Gene3D" id="1.10.10.10">
    <property type="entry name" value="Winged helix-like DNA-binding domain superfamily/Winged helix DNA-binding domain"/>
    <property type="match status" value="1"/>
</dbReference>
<dbReference type="Pfam" id="PF13191">
    <property type="entry name" value="AAA_16"/>
    <property type="match status" value="1"/>
</dbReference>
<dbReference type="Pfam" id="PF00196">
    <property type="entry name" value="GerE"/>
    <property type="match status" value="1"/>
</dbReference>
<sequence>MPVTSPSEPTAVPRPAAARTVAALVGRAVELARMVAMLDEDRSRPRFLVLHGEPGIGKSRLVAEVAQVAGDRGRTVLLGRATEFERSLPYGVLLDALAGVPDHRADLHALLDTLAVRDPDGPGPATAAVERHQRHRRLRSLVTAAARPAGALLVFDDVQWADDASVEFLGYLLRHPPDARITVVLAFRSEQCPPRLAEELAHLAPLPNWLRLDPLTGADVDQLLSAEPASRRRLLHQVSGGNPLYLELLAGTSTQVLGALRRGDFPDEPVTTALHGAMAIEIRGLGPTERLVLQATAVVGPGLDIGTVAAAAGIDPHRTTTALDALVTRNLLRQVGAELDFRHSLVRAVAYWLAGPAWRLAAHRRAAAHLERGGAPLTLRAHHLAKAIQPGDEAAAGVLATAAITTMGTAPSTSAAWLRVALSALPDGPGRADRRAELRLLFAKALGVTGQFDEARTVLHDLVAVAGLHRHAAVEQLAVLERLAGRLDVASALLSTELERLGATGTPQAMLRLELAVTEMLAGRWRAGARHAGKTMDRARQGGHWGIEAAASTVLAACAVAREPLPTARLRVSYAARMIDALGDVALRDELGAIALLAWIEAMLDRVDDGLAHAERGIEVGLRYGRIHVHPLLYAARSVLYGTVGRVDDALRDAEEAEEIARWQGGAEAATLAAAVRLRPLLWLAGPDAVRPALDRLRGSAAPRSTLYRAVVRLHLAEASAAIGDDAGCQELLADVETYRCLGPAEAGVLVVRALSAAGAGRAGSAGDGSVGVSPQARRWLDRAADAAGDLPGRLGLVGLAGATLALAHGDPGDAVAELAPAIGQLGAAGMPVAEGQARMVLAEARAATGDPRSAREQLGRAKRLFAASGARWLAGQADRAQRRLAARLSRRAVPTDQPGAVPDPAHPLALLTAREREVAELTVTGATSRVIARQLQISPRTVDAHLMRIYRKLGVTSRTALVSLLARG</sequence>
<accession>A0ABQ4EGA3</accession>
<evidence type="ECO:0000313" key="4">
    <source>
        <dbReference type="EMBL" id="GIG93756.1"/>
    </source>
</evidence>
<evidence type="ECO:0000259" key="3">
    <source>
        <dbReference type="PROSITE" id="PS50043"/>
    </source>
</evidence>
<dbReference type="PANTHER" id="PTHR16305">
    <property type="entry name" value="TESTICULAR SOLUBLE ADENYLYL CYCLASE"/>
    <property type="match status" value="1"/>
</dbReference>
<evidence type="ECO:0000256" key="2">
    <source>
        <dbReference type="ARBA" id="ARBA00022840"/>
    </source>
</evidence>
<dbReference type="PRINTS" id="PR00038">
    <property type="entry name" value="HTHLUXR"/>
</dbReference>
<name>A0ABQ4EGA3_9ACTN</name>
<dbReference type="SUPFAM" id="SSF52540">
    <property type="entry name" value="P-loop containing nucleoside triphosphate hydrolases"/>
    <property type="match status" value="1"/>
</dbReference>
<dbReference type="Gene3D" id="3.40.50.300">
    <property type="entry name" value="P-loop containing nucleotide triphosphate hydrolases"/>
    <property type="match status" value="1"/>
</dbReference>